<feature type="region of interest" description="Disordered" evidence="1">
    <location>
        <begin position="1"/>
        <end position="57"/>
    </location>
</feature>
<organism evidence="3 4">
    <name type="scientific">Corynebacterium xerosis</name>
    <dbReference type="NCBI Taxonomy" id="1725"/>
    <lineage>
        <taxon>Bacteria</taxon>
        <taxon>Bacillati</taxon>
        <taxon>Actinomycetota</taxon>
        <taxon>Actinomycetes</taxon>
        <taxon>Mycobacteriales</taxon>
        <taxon>Corynebacteriaceae</taxon>
        <taxon>Corynebacterium</taxon>
    </lineage>
</organism>
<accession>A0A6B8TNA7</accession>
<evidence type="ECO:0000313" key="3">
    <source>
        <dbReference type="EMBL" id="QGS34872.1"/>
    </source>
</evidence>
<gene>
    <name evidence="3" type="ORF">FOB82_07795</name>
</gene>
<evidence type="ECO:0000256" key="2">
    <source>
        <dbReference type="SAM" id="Phobius"/>
    </source>
</evidence>
<protein>
    <submittedName>
        <fullName evidence="3">Uncharacterized protein</fullName>
    </submittedName>
</protein>
<keyword evidence="2" id="KW-0472">Membrane</keyword>
<feature type="transmembrane region" description="Helical" evidence="2">
    <location>
        <begin position="75"/>
        <end position="94"/>
    </location>
</feature>
<dbReference type="KEGG" id="cxe:FOB82_07795"/>
<sequence length="176" mass="18575">MDDRTYGPSDGSMRFGDFDEFGEPQESRESSVPAGSGKRRGPGRGSDSDSGPDSDSTFDFEALARSLEGGDGASAGVPLIAAGGVFLALTVLAFVYGWPLWATALCVLALVAVAAAGMLRRPPVAPLELTSSERDRVRRVLGEHGVRPAVALVRALYPRESSAAAVKTVRLLLERR</sequence>
<feature type="transmembrane region" description="Helical" evidence="2">
    <location>
        <begin position="100"/>
        <end position="119"/>
    </location>
</feature>
<name>A0A6B8TNA7_9CORY</name>
<dbReference type="RefSeq" id="WP_155869257.1">
    <property type="nucleotide sequence ID" value="NZ_CP046322.1"/>
</dbReference>
<evidence type="ECO:0000313" key="4">
    <source>
        <dbReference type="Proteomes" id="UP000426857"/>
    </source>
</evidence>
<evidence type="ECO:0000256" key="1">
    <source>
        <dbReference type="SAM" id="MobiDB-lite"/>
    </source>
</evidence>
<dbReference type="AlphaFoldDB" id="A0A6B8TNA7"/>
<reference evidence="3 4" key="1">
    <citation type="submission" date="2019-11" db="EMBL/GenBank/DDBJ databases">
        <title>FDA dAtabase for Regulatory Grade micrObial Sequences (FDA-ARGOS): Supporting development and validation of Infectious Disease Dx tests.</title>
        <authorList>
            <person name="Kerrigan L."/>
            <person name="Long C."/>
            <person name="Tallon L."/>
            <person name="Sadzewicz L."/>
            <person name="Vavikolanu K."/>
            <person name="Mehta A."/>
            <person name="Aluvathingal J."/>
            <person name="Nadendla S."/>
            <person name="Yan Y."/>
            <person name="Sichtig H."/>
        </authorList>
    </citation>
    <scope>NUCLEOTIDE SEQUENCE [LARGE SCALE GENOMIC DNA]</scope>
    <source>
        <strain evidence="3 4">FDAARGOS_674</strain>
    </source>
</reference>
<keyword evidence="2" id="KW-0812">Transmembrane</keyword>
<dbReference type="EMBL" id="CP046322">
    <property type="protein sequence ID" value="QGS34872.1"/>
    <property type="molecule type" value="Genomic_DNA"/>
</dbReference>
<keyword evidence="2" id="KW-1133">Transmembrane helix</keyword>
<dbReference type="Proteomes" id="UP000426857">
    <property type="component" value="Chromosome"/>
</dbReference>
<proteinExistence type="predicted"/>